<evidence type="ECO:0000256" key="2">
    <source>
        <dbReference type="ARBA" id="ARBA00010323"/>
    </source>
</evidence>
<evidence type="ECO:0000256" key="6">
    <source>
        <dbReference type="ARBA" id="ARBA00023136"/>
    </source>
</evidence>
<feature type="transmembrane region" description="Helical" evidence="8">
    <location>
        <begin position="369"/>
        <end position="390"/>
    </location>
</feature>
<evidence type="ECO:0000256" key="8">
    <source>
        <dbReference type="SAM" id="Phobius"/>
    </source>
</evidence>
<keyword evidence="4 8" id="KW-0812">Transmembrane</keyword>
<protein>
    <submittedName>
        <fullName evidence="9">MBOAT family protein</fullName>
    </submittedName>
</protein>
<keyword evidence="7" id="KW-0012">Acyltransferase</keyword>
<dbReference type="PANTHER" id="PTHR13285:SF18">
    <property type="entry name" value="PROTEIN-CYSTEINE N-PALMITOYLTRANSFERASE RASP"/>
    <property type="match status" value="1"/>
</dbReference>
<reference evidence="9" key="2">
    <citation type="journal article" date="2021" name="PeerJ">
        <title>Extensive microbial diversity within the chicken gut microbiome revealed by metagenomics and culture.</title>
        <authorList>
            <person name="Gilroy R."/>
            <person name="Ravi A."/>
            <person name="Getino M."/>
            <person name="Pursley I."/>
            <person name="Horton D.L."/>
            <person name="Alikhan N.F."/>
            <person name="Baker D."/>
            <person name="Gharbi K."/>
            <person name="Hall N."/>
            <person name="Watson M."/>
            <person name="Adriaenssens E.M."/>
            <person name="Foster-Nyarko E."/>
            <person name="Jarju S."/>
            <person name="Secka A."/>
            <person name="Antonio M."/>
            <person name="Oren A."/>
            <person name="Chaudhuri R.R."/>
            <person name="La Ragione R."/>
            <person name="Hildebrand F."/>
            <person name="Pallen M.J."/>
        </authorList>
    </citation>
    <scope>NUCLEOTIDE SEQUENCE</scope>
    <source>
        <strain evidence="9">ChiSjej3B21-11622</strain>
    </source>
</reference>
<dbReference type="Pfam" id="PF03062">
    <property type="entry name" value="MBOAT"/>
    <property type="match status" value="1"/>
</dbReference>
<dbReference type="InterPro" id="IPR028362">
    <property type="entry name" value="AlgI"/>
</dbReference>
<dbReference type="PANTHER" id="PTHR13285">
    <property type="entry name" value="ACYLTRANSFERASE"/>
    <property type="match status" value="1"/>
</dbReference>
<evidence type="ECO:0000256" key="1">
    <source>
        <dbReference type="ARBA" id="ARBA00004651"/>
    </source>
</evidence>
<dbReference type="GO" id="GO:0016746">
    <property type="term" value="F:acyltransferase activity"/>
    <property type="evidence" value="ECO:0007669"/>
    <property type="project" value="UniProtKB-KW"/>
</dbReference>
<dbReference type="InterPro" id="IPR024194">
    <property type="entry name" value="Ac/AlaTfrase_AlgI/DltB"/>
</dbReference>
<keyword evidence="6 7" id="KW-0472">Membrane</keyword>
<feature type="transmembrane region" description="Helical" evidence="8">
    <location>
        <begin position="345"/>
        <end position="363"/>
    </location>
</feature>
<feature type="transmembrane region" description="Helical" evidence="8">
    <location>
        <begin position="411"/>
        <end position="432"/>
    </location>
</feature>
<comment type="similarity">
    <text evidence="2 7">Belongs to the membrane-bound acyltransferase family.</text>
</comment>
<reference evidence="9" key="1">
    <citation type="submission" date="2020-10" db="EMBL/GenBank/DDBJ databases">
        <authorList>
            <person name="Gilroy R."/>
        </authorList>
    </citation>
    <scope>NUCLEOTIDE SEQUENCE</scope>
    <source>
        <strain evidence="9">ChiSjej3B21-11622</strain>
    </source>
</reference>
<name>A0A9D0ZTI4_9FIRM</name>
<dbReference type="PIRSF" id="PIRSF016636">
    <property type="entry name" value="AlgI_DltB"/>
    <property type="match status" value="1"/>
</dbReference>
<feature type="transmembrane region" description="Helical" evidence="8">
    <location>
        <begin position="28"/>
        <end position="61"/>
    </location>
</feature>
<proteinExistence type="inferred from homology"/>
<keyword evidence="5 8" id="KW-1133">Transmembrane helix</keyword>
<dbReference type="InterPro" id="IPR004299">
    <property type="entry name" value="MBOAT_fam"/>
</dbReference>
<accession>A0A9D0ZTI4</accession>
<sequence>MTVNSLSFMVFFLVVALCFYLLPKKFQWICLLVASLAFYALAGATTFVWIFITCVTTYLAVRQMERMDDALKASLKSGEPLSKDEQKQAKAAEKAKKRKVLVLLLVINIGILVMLKYCNFLINNVNLILGAVGIPALNQLGLVAPLGISYYTLTSMGYAIDVYKGKYKPERNFFKNMLFISFFPIMTQGPFSRFNDLAPQLFAQHSFCYHNLSFGCQRILWGFFKKFVIADRLQPAMNTIFSNYNDYSGMSIFLGCIYMSVQIYADSSAYLDIVAGFSQILDIRLTENFQRPFFSQSLAEYWRRWHISLSAWFRDYVFYPLSISKQAIKFGKFGKKHFGIRVGKLFPAIYGMCIVWFFTGLWHDASWRYILWGVSNGVVMIAAMLLEPTFNKWKDALHIKSDSNYWRRFSIVRTFLLVAVLKVFPASASTSASLHATWKMITDFRPVFTFDAWFPSLTPTDVVFLAYGLIFFLIVSNIQEKHPVRPWLAEKPLVVRWLVYFLLLGSILTMGVFNISMVGGFAYAQF</sequence>
<comment type="subcellular location">
    <subcellularLocation>
        <location evidence="1">Cell membrane</location>
        <topology evidence="1">Multi-pass membrane protein</topology>
    </subcellularLocation>
</comment>
<feature type="transmembrane region" description="Helical" evidence="8">
    <location>
        <begin position="452"/>
        <end position="476"/>
    </location>
</feature>
<dbReference type="GO" id="GO:0005886">
    <property type="term" value="C:plasma membrane"/>
    <property type="evidence" value="ECO:0007669"/>
    <property type="project" value="UniProtKB-SubCell"/>
</dbReference>
<dbReference type="InterPro" id="IPR051085">
    <property type="entry name" value="MB_O-acyltransferase"/>
</dbReference>
<feature type="transmembrane region" description="Helical" evidence="8">
    <location>
        <begin position="497"/>
        <end position="524"/>
    </location>
</feature>
<keyword evidence="7" id="KW-0808">Transferase</keyword>
<feature type="transmembrane region" description="Helical" evidence="8">
    <location>
        <begin position="5"/>
        <end position="22"/>
    </location>
</feature>
<organism evidence="9 10">
    <name type="scientific">Candidatus Limivivens merdigallinarum</name>
    <dbReference type="NCBI Taxonomy" id="2840859"/>
    <lineage>
        <taxon>Bacteria</taxon>
        <taxon>Bacillati</taxon>
        <taxon>Bacillota</taxon>
        <taxon>Clostridia</taxon>
        <taxon>Lachnospirales</taxon>
        <taxon>Lachnospiraceae</taxon>
        <taxon>Lachnospiraceae incertae sedis</taxon>
        <taxon>Candidatus Limivivens</taxon>
    </lineage>
</organism>
<feature type="transmembrane region" description="Helical" evidence="8">
    <location>
        <begin position="128"/>
        <end position="153"/>
    </location>
</feature>
<evidence type="ECO:0000313" key="10">
    <source>
        <dbReference type="Proteomes" id="UP000886886"/>
    </source>
</evidence>
<evidence type="ECO:0000256" key="7">
    <source>
        <dbReference type="PIRNR" id="PIRNR016636"/>
    </source>
</evidence>
<evidence type="ECO:0000256" key="4">
    <source>
        <dbReference type="ARBA" id="ARBA00022692"/>
    </source>
</evidence>
<comment type="caution">
    <text evidence="9">The sequence shown here is derived from an EMBL/GenBank/DDBJ whole genome shotgun (WGS) entry which is preliminary data.</text>
</comment>
<dbReference type="EMBL" id="DVFT01000039">
    <property type="protein sequence ID" value="HIQ95484.1"/>
    <property type="molecule type" value="Genomic_DNA"/>
</dbReference>
<evidence type="ECO:0000313" key="9">
    <source>
        <dbReference type="EMBL" id="HIQ95484.1"/>
    </source>
</evidence>
<dbReference type="Proteomes" id="UP000886886">
    <property type="component" value="Unassembled WGS sequence"/>
</dbReference>
<evidence type="ECO:0000256" key="3">
    <source>
        <dbReference type="ARBA" id="ARBA00022475"/>
    </source>
</evidence>
<evidence type="ECO:0000256" key="5">
    <source>
        <dbReference type="ARBA" id="ARBA00022989"/>
    </source>
</evidence>
<keyword evidence="3 7" id="KW-1003">Cell membrane</keyword>
<dbReference type="AlphaFoldDB" id="A0A9D0ZTI4"/>
<dbReference type="PIRSF" id="PIRSF500217">
    <property type="entry name" value="AlgI"/>
    <property type="match status" value="1"/>
</dbReference>
<gene>
    <name evidence="9" type="ORF">IAB26_02880</name>
</gene>
<feature type="transmembrane region" description="Helical" evidence="8">
    <location>
        <begin position="100"/>
        <end position="122"/>
    </location>
</feature>
<dbReference type="GO" id="GO:0042121">
    <property type="term" value="P:alginic acid biosynthetic process"/>
    <property type="evidence" value="ECO:0007669"/>
    <property type="project" value="InterPro"/>
</dbReference>